<dbReference type="EMBL" id="CP006912">
    <property type="protein sequence ID" value="AHB49815.1"/>
    <property type="molecule type" value="Genomic_DNA"/>
</dbReference>
<organism evidence="1 2">
    <name type="scientific">Hyphomicrobium nitrativorans NL23</name>
    <dbReference type="NCBI Taxonomy" id="1029756"/>
    <lineage>
        <taxon>Bacteria</taxon>
        <taxon>Pseudomonadati</taxon>
        <taxon>Pseudomonadota</taxon>
        <taxon>Alphaproteobacteria</taxon>
        <taxon>Hyphomicrobiales</taxon>
        <taxon>Hyphomicrobiaceae</taxon>
        <taxon>Hyphomicrobium</taxon>
    </lineage>
</organism>
<evidence type="ECO:0000313" key="2">
    <source>
        <dbReference type="Proteomes" id="UP000018542"/>
    </source>
</evidence>
<sequence length="40" mass="4407">MVPLAIAPNTAAALKTEVVVVFTMLVPPTQWFVIGIWREP</sequence>
<proteinExistence type="predicted"/>
<keyword evidence="2" id="KW-1185">Reference proteome</keyword>
<reference evidence="1 2" key="1">
    <citation type="journal article" date="2014" name="Genome Announc.">
        <title>Complete Genome Sequence of Hyphomicrobium nitrativorans Strain NL23, a Denitrifying Bacterium Isolated from Biofilm of a Methanol-Fed Denitrification System Treating Seawater at the Montreal Biodome.</title>
        <authorList>
            <person name="Martineau C."/>
            <person name="Villeneuve C."/>
            <person name="Mauffrey F."/>
            <person name="Villemur R."/>
        </authorList>
    </citation>
    <scope>NUCLEOTIDE SEQUENCE [LARGE SCALE GENOMIC DNA]</scope>
    <source>
        <strain evidence="1">NL23</strain>
    </source>
</reference>
<name>V5SIE0_9HYPH</name>
<gene>
    <name evidence="1" type="ORF">W911_01095</name>
</gene>
<accession>V5SIE0</accession>
<protein>
    <submittedName>
        <fullName evidence="1">Uncharacterized protein</fullName>
    </submittedName>
</protein>
<evidence type="ECO:0000313" key="1">
    <source>
        <dbReference type="EMBL" id="AHB49815.1"/>
    </source>
</evidence>
<dbReference type="AlphaFoldDB" id="V5SIE0"/>
<dbReference type="KEGG" id="hni:W911_01095"/>
<dbReference type="HOGENOM" id="CLU_3290870_0_0_5"/>
<dbReference type="STRING" id="1029756.W911_01095"/>
<dbReference type="Proteomes" id="UP000018542">
    <property type="component" value="Chromosome"/>
</dbReference>